<keyword evidence="2" id="KW-1185">Reference proteome</keyword>
<evidence type="ECO:0000313" key="1">
    <source>
        <dbReference type="EnsemblProtists" id="HpaP800244"/>
    </source>
</evidence>
<dbReference type="EnsemblProtists" id="HpaT800244">
    <property type="protein sequence ID" value="HpaP800244"/>
    <property type="gene ID" value="HpaG800244"/>
</dbReference>
<dbReference type="VEuPathDB" id="FungiDB:HpaG800244"/>
<reference evidence="1" key="2">
    <citation type="submission" date="2015-06" db="UniProtKB">
        <authorList>
            <consortium name="EnsemblProtists"/>
        </authorList>
    </citation>
    <scope>IDENTIFICATION</scope>
    <source>
        <strain evidence="1">Emoy2</strain>
    </source>
</reference>
<proteinExistence type="predicted"/>
<reference evidence="2" key="1">
    <citation type="journal article" date="2010" name="Science">
        <title>Signatures of adaptation to obligate biotrophy in the Hyaloperonospora arabidopsidis genome.</title>
        <authorList>
            <person name="Baxter L."/>
            <person name="Tripathy S."/>
            <person name="Ishaque N."/>
            <person name="Boot N."/>
            <person name="Cabral A."/>
            <person name="Kemen E."/>
            <person name="Thines M."/>
            <person name="Ah-Fong A."/>
            <person name="Anderson R."/>
            <person name="Badejoko W."/>
            <person name="Bittner-Eddy P."/>
            <person name="Boore J.L."/>
            <person name="Chibucos M.C."/>
            <person name="Coates M."/>
            <person name="Dehal P."/>
            <person name="Delehaunty K."/>
            <person name="Dong S."/>
            <person name="Downton P."/>
            <person name="Dumas B."/>
            <person name="Fabro G."/>
            <person name="Fronick C."/>
            <person name="Fuerstenberg S.I."/>
            <person name="Fulton L."/>
            <person name="Gaulin E."/>
            <person name="Govers F."/>
            <person name="Hughes L."/>
            <person name="Humphray S."/>
            <person name="Jiang R.H."/>
            <person name="Judelson H."/>
            <person name="Kamoun S."/>
            <person name="Kyung K."/>
            <person name="Meijer H."/>
            <person name="Minx P."/>
            <person name="Morris P."/>
            <person name="Nelson J."/>
            <person name="Phuntumart V."/>
            <person name="Qutob D."/>
            <person name="Rehmany A."/>
            <person name="Rougon-Cardoso A."/>
            <person name="Ryden P."/>
            <person name="Torto-Alalibo T."/>
            <person name="Studholme D."/>
            <person name="Wang Y."/>
            <person name="Win J."/>
            <person name="Wood J."/>
            <person name="Clifton S.W."/>
            <person name="Rogers J."/>
            <person name="Van den Ackerveken G."/>
            <person name="Jones J.D."/>
            <person name="McDowell J.M."/>
            <person name="Beynon J."/>
            <person name="Tyler B.M."/>
        </authorList>
    </citation>
    <scope>NUCLEOTIDE SEQUENCE [LARGE SCALE GENOMIC DNA]</scope>
    <source>
        <strain evidence="2">Emoy2</strain>
    </source>
</reference>
<dbReference type="AlphaFoldDB" id="M4B1U7"/>
<evidence type="ECO:0000313" key="2">
    <source>
        <dbReference type="Proteomes" id="UP000011713"/>
    </source>
</evidence>
<organism evidence="1 2">
    <name type="scientific">Hyaloperonospora arabidopsidis (strain Emoy2)</name>
    <name type="common">Downy mildew agent</name>
    <name type="synonym">Peronospora arabidopsidis</name>
    <dbReference type="NCBI Taxonomy" id="559515"/>
    <lineage>
        <taxon>Eukaryota</taxon>
        <taxon>Sar</taxon>
        <taxon>Stramenopiles</taxon>
        <taxon>Oomycota</taxon>
        <taxon>Peronosporomycetes</taxon>
        <taxon>Peronosporales</taxon>
        <taxon>Peronosporaceae</taxon>
        <taxon>Hyaloperonospora</taxon>
    </lineage>
</organism>
<protein>
    <submittedName>
        <fullName evidence="1">Uncharacterized protein</fullName>
    </submittedName>
</protein>
<name>M4B1U7_HYAAE</name>
<dbReference type="InParanoid" id="M4B1U7"/>
<dbReference type="Proteomes" id="UP000011713">
    <property type="component" value="Unassembled WGS sequence"/>
</dbReference>
<dbReference type="EMBL" id="JH597776">
    <property type="status" value="NOT_ANNOTATED_CDS"/>
    <property type="molecule type" value="Genomic_DNA"/>
</dbReference>
<dbReference type="HOGENOM" id="CLU_2417896_0_0_1"/>
<sequence>MAVLDPLPVGGAAEGVLPRACCASSHQLWAWTAHERCKRNFVSSAAAVNALPVLMATFQCLCRNLLVLLTVLNSKDSTLDVESSRVATKTYFLIYWRIT</sequence>
<accession>M4B1U7</accession>